<evidence type="ECO:0000313" key="2">
    <source>
        <dbReference type="EMBL" id="BAV33066.1"/>
    </source>
</evidence>
<organism evidence="2 3">
    <name type="scientific">Sulfuricaulis limicola</name>
    <dbReference type="NCBI Taxonomy" id="1620215"/>
    <lineage>
        <taxon>Bacteria</taxon>
        <taxon>Pseudomonadati</taxon>
        <taxon>Pseudomonadota</taxon>
        <taxon>Gammaproteobacteria</taxon>
        <taxon>Acidiferrobacterales</taxon>
        <taxon>Acidiferrobacteraceae</taxon>
        <taxon>Sulfuricaulis</taxon>
    </lineage>
</organism>
<feature type="chain" id="PRO_5008572317" description="Lipoprotein" evidence="1">
    <location>
        <begin position="24"/>
        <end position="109"/>
    </location>
</feature>
<keyword evidence="1" id="KW-0732">Signal</keyword>
<evidence type="ECO:0000313" key="3">
    <source>
        <dbReference type="Proteomes" id="UP000243180"/>
    </source>
</evidence>
<proteinExistence type="predicted"/>
<dbReference type="EMBL" id="AP014879">
    <property type="protein sequence ID" value="BAV33066.1"/>
    <property type="molecule type" value="Genomic_DNA"/>
</dbReference>
<dbReference type="AlphaFoldDB" id="A0A1B4XE27"/>
<accession>A0A1B4XE27</accession>
<sequence>MFVRVLKVALLSVLLVTSSLSCATVSPHQNFKNQLQKAVGTNIDDAYPGSWRYRRDPIEVRTLKNGNVEYTYLYMRGRSCKFMFEVNPSTSIIVGTRFEGKEFDCVINP</sequence>
<protein>
    <recommendedName>
        <fullName evidence="4">Lipoprotein</fullName>
    </recommendedName>
</protein>
<dbReference type="InParanoid" id="A0A1B4XE27"/>
<reference evidence="2 3" key="1">
    <citation type="submission" date="2015-05" db="EMBL/GenBank/DDBJ databases">
        <title>Complete genome sequence of a sulfur-oxidizing gammaproteobacterium strain HA5.</title>
        <authorList>
            <person name="Miura A."/>
            <person name="Kojima H."/>
            <person name="Fukui M."/>
        </authorList>
    </citation>
    <scope>NUCLEOTIDE SEQUENCE [LARGE SCALE GENOMIC DNA]</scope>
    <source>
        <strain evidence="2 3">HA5</strain>
    </source>
</reference>
<keyword evidence="3" id="KW-1185">Reference proteome</keyword>
<dbReference type="PROSITE" id="PS51257">
    <property type="entry name" value="PROKAR_LIPOPROTEIN"/>
    <property type="match status" value="1"/>
</dbReference>
<feature type="signal peptide" evidence="1">
    <location>
        <begin position="1"/>
        <end position="23"/>
    </location>
</feature>
<dbReference type="Proteomes" id="UP000243180">
    <property type="component" value="Chromosome"/>
</dbReference>
<evidence type="ECO:0008006" key="4">
    <source>
        <dbReference type="Google" id="ProtNLM"/>
    </source>
</evidence>
<dbReference type="KEGG" id="slim:SCL_0746"/>
<gene>
    <name evidence="2" type="ORF">SCL_0746</name>
</gene>
<name>A0A1B4XE27_9GAMM</name>
<evidence type="ECO:0000256" key="1">
    <source>
        <dbReference type="SAM" id="SignalP"/>
    </source>
</evidence>